<evidence type="ECO:0000313" key="1">
    <source>
        <dbReference type="EMBL" id="KAK5636139.1"/>
    </source>
</evidence>
<proteinExistence type="predicted"/>
<dbReference type="EMBL" id="JAWHQM010000063">
    <property type="protein sequence ID" value="KAK5636139.1"/>
    <property type="molecule type" value="Genomic_DNA"/>
</dbReference>
<keyword evidence="2" id="KW-1185">Reference proteome</keyword>
<accession>A0AAN7V509</accession>
<comment type="caution">
    <text evidence="1">The sequence shown here is derived from an EMBL/GenBank/DDBJ whole genome shotgun (WGS) entry which is preliminary data.</text>
</comment>
<sequence length="207" mass="22648">MTALTAESLNLTLTFYPEEDNTCSGDDSKAISFTTSSYPVSQSCFNLDEIFTRNSTGGIRNQSSSTITAPNDQGIRWAIINAQAWDPTGNYSHVKYEQLNTLGKNEDDDATYASRRVNIYNGEDCLQVASSNGEDVAPWFGWTCHSSSDDNCRTSPFNIKSFIIIPIDDDDRDGKCLDFAEEGVGARSFPGTFGPLISAIAVGFFLL</sequence>
<reference evidence="1 2" key="1">
    <citation type="submission" date="2023-10" db="EMBL/GenBank/DDBJ databases">
        <title>Draft genome sequence of Xylaria bambusicola isolate GMP-LS, the root and basal stem rot pathogen of sugarcane in Indonesia.</title>
        <authorList>
            <person name="Selvaraj P."/>
            <person name="Muralishankar V."/>
            <person name="Muruganantham S."/>
            <person name="Sp S."/>
            <person name="Haryani S."/>
            <person name="Lau K.J.X."/>
            <person name="Naqvi N.I."/>
        </authorList>
    </citation>
    <scope>NUCLEOTIDE SEQUENCE [LARGE SCALE GENOMIC DNA]</scope>
    <source>
        <strain evidence="1">GMP-LS</strain>
    </source>
</reference>
<gene>
    <name evidence="1" type="ORF">RRF57_011851</name>
</gene>
<dbReference type="Proteomes" id="UP001305414">
    <property type="component" value="Unassembled WGS sequence"/>
</dbReference>
<dbReference type="AlphaFoldDB" id="A0AAN7V509"/>
<name>A0AAN7V509_9PEZI</name>
<evidence type="ECO:0000313" key="2">
    <source>
        <dbReference type="Proteomes" id="UP001305414"/>
    </source>
</evidence>
<organism evidence="1 2">
    <name type="scientific">Xylaria bambusicola</name>
    <dbReference type="NCBI Taxonomy" id="326684"/>
    <lineage>
        <taxon>Eukaryota</taxon>
        <taxon>Fungi</taxon>
        <taxon>Dikarya</taxon>
        <taxon>Ascomycota</taxon>
        <taxon>Pezizomycotina</taxon>
        <taxon>Sordariomycetes</taxon>
        <taxon>Xylariomycetidae</taxon>
        <taxon>Xylariales</taxon>
        <taxon>Xylariaceae</taxon>
        <taxon>Xylaria</taxon>
    </lineage>
</organism>
<protein>
    <submittedName>
        <fullName evidence="1">Uncharacterized protein</fullName>
    </submittedName>
</protein>